<dbReference type="EMBL" id="AONG01000008">
    <property type="protein sequence ID" value="KIQ69960.1"/>
    <property type="molecule type" value="Genomic_DNA"/>
</dbReference>
<gene>
    <name evidence="1" type="ORF">Wenmar_01530</name>
</gene>
<reference evidence="1 2" key="1">
    <citation type="submission" date="2013-01" db="EMBL/GenBank/DDBJ databases">
        <authorList>
            <person name="Fiebig A."/>
            <person name="Goeker M."/>
            <person name="Klenk H.-P.P."/>
        </authorList>
    </citation>
    <scope>NUCLEOTIDE SEQUENCE [LARGE SCALE GENOMIC DNA]</scope>
    <source>
        <strain evidence="1 2">DSM 24838</strain>
    </source>
</reference>
<comment type="caution">
    <text evidence="1">The sequence shown here is derived from an EMBL/GenBank/DDBJ whole genome shotgun (WGS) entry which is preliminary data.</text>
</comment>
<proteinExistence type="predicted"/>
<sequence length="46" mass="5282">MTTRLALLLFLALALLVALDIWMGWGGTLFAARRFTDLIRSLAFWR</sequence>
<evidence type="ECO:0008006" key="3">
    <source>
        <dbReference type="Google" id="ProtNLM"/>
    </source>
</evidence>
<protein>
    <recommendedName>
        <fullName evidence="3">Glyceraldehyde-3-phosphate dehydrogenase</fullName>
    </recommendedName>
</protein>
<dbReference type="STRING" id="1123501.Wenmar_01530"/>
<evidence type="ECO:0000313" key="2">
    <source>
        <dbReference type="Proteomes" id="UP000035100"/>
    </source>
</evidence>
<dbReference type="AlphaFoldDB" id="A0A0D0NNU5"/>
<keyword evidence="2" id="KW-1185">Reference proteome</keyword>
<accession>A0A0D0NNU5</accession>
<evidence type="ECO:0000313" key="1">
    <source>
        <dbReference type="EMBL" id="KIQ69960.1"/>
    </source>
</evidence>
<dbReference type="Proteomes" id="UP000035100">
    <property type="component" value="Unassembled WGS sequence"/>
</dbReference>
<organism evidence="1 2">
    <name type="scientific">Wenxinia marina DSM 24838</name>
    <dbReference type="NCBI Taxonomy" id="1123501"/>
    <lineage>
        <taxon>Bacteria</taxon>
        <taxon>Pseudomonadati</taxon>
        <taxon>Pseudomonadota</taxon>
        <taxon>Alphaproteobacteria</taxon>
        <taxon>Rhodobacterales</taxon>
        <taxon>Roseobacteraceae</taxon>
        <taxon>Wenxinia</taxon>
    </lineage>
</organism>
<name>A0A0D0NNU5_9RHOB</name>
<dbReference type="RefSeq" id="WP_018301107.1">
    <property type="nucleotide sequence ID" value="NZ_KB902276.1"/>
</dbReference>